<accession>A0A0G0CA22</accession>
<dbReference type="InterPro" id="IPR010662">
    <property type="entry name" value="RBBP9/YdeN"/>
</dbReference>
<organism evidence="1 2">
    <name type="scientific">Candidatus Roizmanbacteria bacterium GW2011_GWA2_35_19</name>
    <dbReference type="NCBI Taxonomy" id="1618478"/>
    <lineage>
        <taxon>Bacteria</taxon>
        <taxon>Candidatus Roizmaniibacteriota</taxon>
    </lineage>
</organism>
<dbReference type="PANTHER" id="PTHR15394:SF3">
    <property type="entry name" value="SERINE HYDROLASE RBBP9"/>
    <property type="match status" value="1"/>
</dbReference>
<dbReference type="AlphaFoldDB" id="A0A0G0CA22"/>
<dbReference type="STRING" id="1618478.UR68_C0010G0011"/>
<evidence type="ECO:0008006" key="3">
    <source>
        <dbReference type="Google" id="ProtNLM"/>
    </source>
</evidence>
<sequence>MKKALILHGWYNKPEDVWYLWLKKELENKGYKVTSPEIPTFNLKFPQLKESMQFIESKYLPDEDTTVIGHSLGCLLAMRLAEKYQNEKIILVAGWDYDDLTPEHESFWPNKINHEQIRKNVKKTFVIASDNDPYISLYHVKEMTKRLNGEIIVIKNGGHFASEEKTKYINQLMDIL</sequence>
<evidence type="ECO:0000313" key="2">
    <source>
        <dbReference type="Proteomes" id="UP000034457"/>
    </source>
</evidence>
<dbReference type="InterPro" id="IPR029058">
    <property type="entry name" value="AB_hydrolase_fold"/>
</dbReference>
<reference evidence="1 2" key="1">
    <citation type="journal article" date="2015" name="Nature">
        <title>rRNA introns, odd ribosomes, and small enigmatic genomes across a large radiation of phyla.</title>
        <authorList>
            <person name="Brown C.T."/>
            <person name="Hug L.A."/>
            <person name="Thomas B.C."/>
            <person name="Sharon I."/>
            <person name="Castelle C.J."/>
            <person name="Singh A."/>
            <person name="Wilkins M.J."/>
            <person name="Williams K.H."/>
            <person name="Banfield J.F."/>
        </authorList>
    </citation>
    <scope>NUCLEOTIDE SEQUENCE [LARGE SCALE GENOMIC DNA]</scope>
</reference>
<dbReference type="SUPFAM" id="SSF53474">
    <property type="entry name" value="alpha/beta-Hydrolases"/>
    <property type="match status" value="1"/>
</dbReference>
<dbReference type="Pfam" id="PF06821">
    <property type="entry name" value="Ser_hydrolase"/>
    <property type="match status" value="1"/>
</dbReference>
<gene>
    <name evidence="1" type="ORF">UR68_C0010G0011</name>
</gene>
<dbReference type="Gene3D" id="3.40.50.1820">
    <property type="entry name" value="alpha/beta hydrolase"/>
    <property type="match status" value="1"/>
</dbReference>
<name>A0A0G0CA22_9BACT</name>
<comment type="caution">
    <text evidence="1">The sequence shown here is derived from an EMBL/GenBank/DDBJ whole genome shotgun (WGS) entry which is preliminary data.</text>
</comment>
<dbReference type="PANTHER" id="PTHR15394">
    <property type="entry name" value="SERINE HYDROLASE RBBP9"/>
    <property type="match status" value="1"/>
</dbReference>
<dbReference type="EMBL" id="LBQC01000010">
    <property type="protein sequence ID" value="KKP72976.1"/>
    <property type="molecule type" value="Genomic_DNA"/>
</dbReference>
<dbReference type="Proteomes" id="UP000034457">
    <property type="component" value="Unassembled WGS sequence"/>
</dbReference>
<evidence type="ECO:0000313" key="1">
    <source>
        <dbReference type="EMBL" id="KKP72976.1"/>
    </source>
</evidence>
<proteinExistence type="predicted"/>
<protein>
    <recommendedName>
        <fullName evidence="3">Esterase</fullName>
    </recommendedName>
</protein>
<dbReference type="GO" id="GO:0016787">
    <property type="term" value="F:hydrolase activity"/>
    <property type="evidence" value="ECO:0007669"/>
    <property type="project" value="InterPro"/>
</dbReference>